<sequence length="501" mass="55910">MSVLSTIPYAAALFLDSAQVTAQFSPVPWLAPAIGLINTVITMCRQANANKNALKQLQDRCISFLVVVQQRGDGASPPEQQRLIAGVQSTLRNIIDRLDKWCSKSSFELFIKQVDLANAIEDCHMEINDSLTKLQLTAAIDTAAWQSEFKVNNERDQAEILYYLSDIKNAQTIIAMTQHRQSADIKAIMALMQQNLSITPECDTQGLGTNLYRIQKSTGKLLANMQLQRGEVRRLGNYPVSGTGSMDIWEGLYLNEEKVAIKILRAVHSTPKSLLRFRREVEIWNRVWETDQGRHILPLYGFCQNDGPFPYVVSPWHPNGTADKYVAQFPDVDHLALIRSISAGAYVLHTMTPPIVHGDLKGANIIIDAVGNALLADFGFSRVVEDITGVPFTQSAGVSNSQRWLAPELCFDKGRLTMAADIYAFGMTMLELMTHAMPWATVRHTTQVIIKVADGEKPPRPRDEATIARGLDDHVWEVMAKCWDAAETRPTVTEVIQMLVY</sequence>
<comment type="caution">
    <text evidence="2">The sequence shown here is derived from an EMBL/GenBank/DDBJ whole genome shotgun (WGS) entry which is preliminary data.</text>
</comment>
<dbReference type="OrthoDB" id="4062651at2759"/>
<dbReference type="InterPro" id="IPR008271">
    <property type="entry name" value="Ser/Thr_kinase_AS"/>
</dbReference>
<dbReference type="EMBL" id="JAGFBS010000006">
    <property type="protein sequence ID" value="KAG6378464.1"/>
    <property type="molecule type" value="Genomic_DNA"/>
</dbReference>
<dbReference type="GO" id="GO:0007166">
    <property type="term" value="P:cell surface receptor signaling pathway"/>
    <property type="evidence" value="ECO:0007669"/>
    <property type="project" value="InterPro"/>
</dbReference>
<keyword evidence="2" id="KW-0418">Kinase</keyword>
<dbReference type="PROSITE" id="PS00108">
    <property type="entry name" value="PROTEIN_KINASE_ST"/>
    <property type="match status" value="1"/>
</dbReference>
<dbReference type="GO" id="GO:0004674">
    <property type="term" value="F:protein serine/threonine kinase activity"/>
    <property type="evidence" value="ECO:0007669"/>
    <property type="project" value="TreeGrafter"/>
</dbReference>
<dbReference type="InterPro" id="IPR011009">
    <property type="entry name" value="Kinase-like_dom_sf"/>
</dbReference>
<dbReference type="Gene3D" id="1.10.510.10">
    <property type="entry name" value="Transferase(Phosphotransferase) domain 1"/>
    <property type="match status" value="1"/>
</dbReference>
<name>A0A8I2YUU6_9AGAM</name>
<dbReference type="PANTHER" id="PTHR44329:SF214">
    <property type="entry name" value="PROTEIN KINASE DOMAIN-CONTAINING PROTEIN"/>
    <property type="match status" value="1"/>
</dbReference>
<proteinExistence type="predicted"/>
<protein>
    <submittedName>
        <fullName evidence="2">Kinase-like domain-containing protein</fullName>
    </submittedName>
</protein>
<keyword evidence="3" id="KW-1185">Reference proteome</keyword>
<dbReference type="Proteomes" id="UP000683000">
    <property type="component" value="Unassembled WGS sequence"/>
</dbReference>
<evidence type="ECO:0000259" key="1">
    <source>
        <dbReference type="PROSITE" id="PS50011"/>
    </source>
</evidence>
<dbReference type="CDD" id="cd21037">
    <property type="entry name" value="MLKL_NTD"/>
    <property type="match status" value="1"/>
</dbReference>
<dbReference type="InterPro" id="IPR036537">
    <property type="entry name" value="Adaptor_Cbl_N_dom_sf"/>
</dbReference>
<organism evidence="2 3">
    <name type="scientific">Boletus reticuloceps</name>
    <dbReference type="NCBI Taxonomy" id="495285"/>
    <lineage>
        <taxon>Eukaryota</taxon>
        <taxon>Fungi</taxon>
        <taxon>Dikarya</taxon>
        <taxon>Basidiomycota</taxon>
        <taxon>Agaricomycotina</taxon>
        <taxon>Agaricomycetes</taxon>
        <taxon>Agaricomycetidae</taxon>
        <taxon>Boletales</taxon>
        <taxon>Boletineae</taxon>
        <taxon>Boletaceae</taxon>
        <taxon>Boletoideae</taxon>
        <taxon>Boletus</taxon>
    </lineage>
</organism>
<dbReference type="SMART" id="SM00220">
    <property type="entry name" value="S_TKc"/>
    <property type="match status" value="1"/>
</dbReference>
<dbReference type="InterPro" id="IPR001245">
    <property type="entry name" value="Ser-Thr/Tyr_kinase_cat_dom"/>
</dbReference>
<dbReference type="InterPro" id="IPR000719">
    <property type="entry name" value="Prot_kinase_dom"/>
</dbReference>
<reference evidence="2" key="1">
    <citation type="submission" date="2021-03" db="EMBL/GenBank/DDBJ databases">
        <title>Evolutionary innovations through gain and loss of genes in the ectomycorrhizal Boletales.</title>
        <authorList>
            <person name="Wu G."/>
            <person name="Miyauchi S."/>
            <person name="Morin E."/>
            <person name="Yang Z.-L."/>
            <person name="Xu J."/>
            <person name="Martin F.M."/>
        </authorList>
    </citation>
    <scope>NUCLEOTIDE SEQUENCE</scope>
    <source>
        <strain evidence="2">BR01</strain>
    </source>
</reference>
<gene>
    <name evidence="2" type="ORF">JVT61DRAFT_12722</name>
</gene>
<keyword evidence="2" id="KW-0808">Transferase</keyword>
<evidence type="ECO:0000313" key="3">
    <source>
        <dbReference type="Proteomes" id="UP000683000"/>
    </source>
</evidence>
<dbReference type="PROSITE" id="PS50011">
    <property type="entry name" value="PROTEIN_KINASE_DOM"/>
    <property type="match status" value="1"/>
</dbReference>
<dbReference type="InterPro" id="IPR051681">
    <property type="entry name" value="Ser/Thr_Kinases-Pseudokinases"/>
</dbReference>
<dbReference type="InterPro" id="IPR059179">
    <property type="entry name" value="MLKL-like_MCAfunc"/>
</dbReference>
<dbReference type="GO" id="GO:0005524">
    <property type="term" value="F:ATP binding"/>
    <property type="evidence" value="ECO:0007669"/>
    <property type="project" value="InterPro"/>
</dbReference>
<evidence type="ECO:0000313" key="2">
    <source>
        <dbReference type="EMBL" id="KAG6378464.1"/>
    </source>
</evidence>
<feature type="domain" description="Protein kinase" evidence="1">
    <location>
        <begin position="235"/>
        <end position="501"/>
    </location>
</feature>
<accession>A0A8I2YUU6</accession>
<dbReference type="SUPFAM" id="SSF56112">
    <property type="entry name" value="Protein kinase-like (PK-like)"/>
    <property type="match status" value="1"/>
</dbReference>
<dbReference type="AlphaFoldDB" id="A0A8I2YUU6"/>
<dbReference type="Pfam" id="PF07714">
    <property type="entry name" value="PK_Tyr_Ser-Thr"/>
    <property type="match status" value="1"/>
</dbReference>
<dbReference type="PANTHER" id="PTHR44329">
    <property type="entry name" value="SERINE/THREONINE-PROTEIN KINASE TNNI3K-RELATED"/>
    <property type="match status" value="1"/>
</dbReference>
<dbReference type="Gene3D" id="1.20.930.20">
    <property type="entry name" value="Adaptor protein Cbl, N-terminal domain"/>
    <property type="match status" value="1"/>
</dbReference>